<dbReference type="RefSeq" id="WP_302038670.1">
    <property type="nucleotide sequence ID" value="NZ_JAUKPO010000008.1"/>
</dbReference>
<evidence type="ECO:0000313" key="3">
    <source>
        <dbReference type="Proteomes" id="UP001168528"/>
    </source>
</evidence>
<dbReference type="InterPro" id="IPR016181">
    <property type="entry name" value="Acyl_CoA_acyltransferase"/>
</dbReference>
<sequence length="171" mass="19703">MKKIFETERLLVRELQEEDWLKVFEMNTSIEVMRQIGEGKIKTAEEEQSSFKSILANYQKGTGLGVWAVVRKGDNTFIGAASMAPLADTNEIQLGYRLKKQYWKQGYGTEIAKGLVDYGFNYLNLDKVTATTNLDNDASRRVLQKAGLSFEKKDVYNNWPMNYFVIHKKKE</sequence>
<accession>A0ABT8R6Z3</accession>
<dbReference type="Pfam" id="PF13302">
    <property type="entry name" value="Acetyltransf_3"/>
    <property type="match status" value="1"/>
</dbReference>
<dbReference type="InterPro" id="IPR051531">
    <property type="entry name" value="N-acetyltransferase"/>
</dbReference>
<evidence type="ECO:0000259" key="1">
    <source>
        <dbReference type="PROSITE" id="PS51186"/>
    </source>
</evidence>
<feature type="domain" description="N-acetyltransferase" evidence="1">
    <location>
        <begin position="10"/>
        <end position="171"/>
    </location>
</feature>
<dbReference type="PANTHER" id="PTHR43792:SF1">
    <property type="entry name" value="N-ACETYLTRANSFERASE DOMAIN-CONTAINING PROTEIN"/>
    <property type="match status" value="1"/>
</dbReference>
<dbReference type="EMBL" id="JAUKPO010000008">
    <property type="protein sequence ID" value="MDO1447871.1"/>
    <property type="molecule type" value="Genomic_DNA"/>
</dbReference>
<dbReference type="InterPro" id="IPR000182">
    <property type="entry name" value="GNAT_dom"/>
</dbReference>
<evidence type="ECO:0000313" key="2">
    <source>
        <dbReference type="EMBL" id="MDO1447871.1"/>
    </source>
</evidence>
<gene>
    <name evidence="2" type="ORF">Q0590_16485</name>
</gene>
<dbReference type="PROSITE" id="PS51186">
    <property type="entry name" value="GNAT"/>
    <property type="match status" value="1"/>
</dbReference>
<protein>
    <submittedName>
        <fullName evidence="2">GNAT family N-acetyltransferase</fullName>
    </submittedName>
</protein>
<dbReference type="SUPFAM" id="SSF55729">
    <property type="entry name" value="Acyl-CoA N-acyltransferases (Nat)"/>
    <property type="match status" value="1"/>
</dbReference>
<reference evidence="2" key="1">
    <citation type="submission" date="2023-07" db="EMBL/GenBank/DDBJ databases">
        <title>The genome sequence of Rhodocytophaga aerolata KACC 12507.</title>
        <authorList>
            <person name="Zhang X."/>
        </authorList>
    </citation>
    <scope>NUCLEOTIDE SEQUENCE</scope>
    <source>
        <strain evidence="2">KACC 12507</strain>
    </source>
</reference>
<proteinExistence type="predicted"/>
<dbReference type="Gene3D" id="3.40.630.30">
    <property type="match status" value="1"/>
</dbReference>
<organism evidence="2 3">
    <name type="scientific">Rhodocytophaga aerolata</name>
    <dbReference type="NCBI Taxonomy" id="455078"/>
    <lineage>
        <taxon>Bacteria</taxon>
        <taxon>Pseudomonadati</taxon>
        <taxon>Bacteroidota</taxon>
        <taxon>Cytophagia</taxon>
        <taxon>Cytophagales</taxon>
        <taxon>Rhodocytophagaceae</taxon>
        <taxon>Rhodocytophaga</taxon>
    </lineage>
</organism>
<keyword evidence="3" id="KW-1185">Reference proteome</keyword>
<dbReference type="Proteomes" id="UP001168528">
    <property type="component" value="Unassembled WGS sequence"/>
</dbReference>
<dbReference type="PANTHER" id="PTHR43792">
    <property type="entry name" value="GNAT FAMILY, PUTATIVE (AFU_ORTHOLOGUE AFUA_3G00765)-RELATED-RELATED"/>
    <property type="match status" value="1"/>
</dbReference>
<comment type="caution">
    <text evidence="2">The sequence shown here is derived from an EMBL/GenBank/DDBJ whole genome shotgun (WGS) entry which is preliminary data.</text>
</comment>
<name>A0ABT8R6Z3_9BACT</name>